<evidence type="ECO:0000313" key="5">
    <source>
        <dbReference type="Proteomes" id="UP000294166"/>
    </source>
</evidence>
<gene>
    <name evidence="3" type="ORF">ERW53_04660</name>
    <name evidence="2" type="ORF">ERW57_04140</name>
</gene>
<reference evidence="4 5" key="1">
    <citation type="submission" date="2019-02" db="EMBL/GenBank/DDBJ databases">
        <title>Genome sequences of Aliivibrio finisterrensis strains from farmed Atlantic salmon.</title>
        <authorList>
            <person name="Bowman J.P."/>
        </authorList>
    </citation>
    <scope>NUCLEOTIDE SEQUENCE [LARGE SCALE GENOMIC DNA]</scope>
    <source>
        <strain evidence="3 5">A21</strain>
        <strain evidence="2 4">A46</strain>
    </source>
</reference>
<dbReference type="EMBL" id="SEZK01000004">
    <property type="protein sequence ID" value="RYU53325.1"/>
    <property type="molecule type" value="Genomic_DNA"/>
</dbReference>
<proteinExistence type="predicted"/>
<protein>
    <submittedName>
        <fullName evidence="2">Uncharacterized protein</fullName>
    </submittedName>
</protein>
<evidence type="ECO:0000313" key="4">
    <source>
        <dbReference type="Proteomes" id="UP000294063"/>
    </source>
</evidence>
<accession>A0A4Q5KY84</accession>
<keyword evidence="1" id="KW-0812">Transmembrane</keyword>
<evidence type="ECO:0000256" key="1">
    <source>
        <dbReference type="SAM" id="Phobius"/>
    </source>
</evidence>
<comment type="caution">
    <text evidence="2">The sequence shown here is derived from an EMBL/GenBank/DDBJ whole genome shotgun (WGS) entry which is preliminary data.</text>
</comment>
<dbReference type="Proteomes" id="UP000294166">
    <property type="component" value="Unassembled WGS sequence"/>
</dbReference>
<keyword evidence="5" id="KW-1185">Reference proteome</keyword>
<keyword evidence="1" id="KW-0472">Membrane</keyword>
<dbReference type="EMBL" id="SEZN01000006">
    <property type="protein sequence ID" value="RYU65832.1"/>
    <property type="molecule type" value="Genomic_DNA"/>
</dbReference>
<sequence>MALPLIPLLWIAGGSVGVAALHGTAKVAEETGEAVEKSEGFLTRVIVLTVIGGVIYFGAKAVK</sequence>
<evidence type="ECO:0000313" key="3">
    <source>
        <dbReference type="EMBL" id="RYU65832.1"/>
    </source>
</evidence>
<dbReference type="Proteomes" id="UP000294063">
    <property type="component" value="Unassembled WGS sequence"/>
</dbReference>
<name>A0A4Q5KY84_9GAMM</name>
<keyword evidence="1" id="KW-1133">Transmembrane helix</keyword>
<feature type="transmembrane region" description="Helical" evidence="1">
    <location>
        <begin position="41"/>
        <end position="59"/>
    </location>
</feature>
<dbReference type="AlphaFoldDB" id="A0A4Q5KY84"/>
<dbReference type="RefSeq" id="WP_130066362.1">
    <property type="nucleotide sequence ID" value="NZ_SEZK01000004.1"/>
</dbReference>
<evidence type="ECO:0000313" key="2">
    <source>
        <dbReference type="EMBL" id="RYU53325.1"/>
    </source>
</evidence>
<organism evidence="2 4">
    <name type="scientific">Aliivibrio finisterrensis</name>
    <dbReference type="NCBI Taxonomy" id="511998"/>
    <lineage>
        <taxon>Bacteria</taxon>
        <taxon>Pseudomonadati</taxon>
        <taxon>Pseudomonadota</taxon>
        <taxon>Gammaproteobacteria</taxon>
        <taxon>Vibrionales</taxon>
        <taxon>Vibrionaceae</taxon>
        <taxon>Aliivibrio</taxon>
    </lineage>
</organism>